<evidence type="ECO:0000256" key="3">
    <source>
        <dbReference type="ARBA" id="ARBA00022452"/>
    </source>
</evidence>
<proteinExistence type="inferred from homology"/>
<keyword evidence="4" id="KW-0812">Transmembrane</keyword>
<keyword evidence="3" id="KW-1134">Transmembrane beta strand</keyword>
<dbReference type="InterPro" id="IPR039910">
    <property type="entry name" value="D15-like"/>
</dbReference>
<dbReference type="OrthoDB" id="1724197at2759"/>
<protein>
    <submittedName>
        <fullName evidence="7">SAM50-like protein SPAC17C9.06</fullName>
    </submittedName>
</protein>
<evidence type="ECO:0000256" key="5">
    <source>
        <dbReference type="ARBA" id="ARBA00023136"/>
    </source>
</evidence>
<name>A0A5J4YRF9_PORPP</name>
<dbReference type="PANTHER" id="PTHR12815">
    <property type="entry name" value="SORTING AND ASSEMBLY MACHINERY SAMM50 PROTEIN FAMILY MEMBER"/>
    <property type="match status" value="1"/>
</dbReference>
<organism evidence="7 8">
    <name type="scientific">Porphyridium purpureum</name>
    <name type="common">Red alga</name>
    <name type="synonym">Porphyridium cruentum</name>
    <dbReference type="NCBI Taxonomy" id="35688"/>
    <lineage>
        <taxon>Eukaryota</taxon>
        <taxon>Rhodophyta</taxon>
        <taxon>Bangiophyceae</taxon>
        <taxon>Porphyridiales</taxon>
        <taxon>Porphyridiaceae</taxon>
        <taxon>Porphyridium</taxon>
    </lineage>
</organism>
<dbReference type="InterPro" id="IPR000184">
    <property type="entry name" value="Bac_surfAg_D15"/>
</dbReference>
<dbReference type="GO" id="GO:0005741">
    <property type="term" value="C:mitochondrial outer membrane"/>
    <property type="evidence" value="ECO:0007669"/>
    <property type="project" value="UniProtKB-SubCell"/>
</dbReference>
<evidence type="ECO:0000256" key="1">
    <source>
        <dbReference type="ARBA" id="ARBA00004374"/>
    </source>
</evidence>
<keyword evidence="5" id="KW-0472">Membrane</keyword>
<dbReference type="OMA" id="SGIWRQI"/>
<reference evidence="8" key="1">
    <citation type="journal article" date="2019" name="Nat. Commun.">
        <title>Expansion of phycobilisome linker gene families in mesophilic red algae.</title>
        <authorList>
            <person name="Lee J."/>
            <person name="Kim D."/>
            <person name="Bhattacharya D."/>
            <person name="Yoon H.S."/>
        </authorList>
    </citation>
    <scope>NUCLEOTIDE SEQUENCE [LARGE SCALE GENOMIC DNA]</scope>
    <source>
        <strain evidence="8">CCMP 1328</strain>
    </source>
</reference>
<evidence type="ECO:0000259" key="6">
    <source>
        <dbReference type="Pfam" id="PF01103"/>
    </source>
</evidence>
<dbReference type="AlphaFoldDB" id="A0A5J4YRF9"/>
<evidence type="ECO:0000256" key="4">
    <source>
        <dbReference type="ARBA" id="ARBA00022692"/>
    </source>
</evidence>
<dbReference type="Proteomes" id="UP000324585">
    <property type="component" value="Unassembled WGS sequence"/>
</dbReference>
<feature type="domain" description="Bacterial surface antigen (D15)" evidence="6">
    <location>
        <begin position="170"/>
        <end position="490"/>
    </location>
</feature>
<accession>A0A5J4YRF9</accession>
<evidence type="ECO:0000313" key="8">
    <source>
        <dbReference type="Proteomes" id="UP000324585"/>
    </source>
</evidence>
<evidence type="ECO:0000256" key="2">
    <source>
        <dbReference type="ARBA" id="ARBA00010913"/>
    </source>
</evidence>
<comment type="caution">
    <text evidence="7">The sequence shown here is derived from an EMBL/GenBank/DDBJ whole genome shotgun (WGS) entry which is preliminary data.</text>
</comment>
<dbReference type="Pfam" id="PF01103">
    <property type="entry name" value="Omp85"/>
    <property type="match status" value="1"/>
</dbReference>
<gene>
    <name evidence="7" type="ORF">FVE85_4647</name>
</gene>
<dbReference type="EMBL" id="VRMN01000006">
    <property type="protein sequence ID" value="KAA8493510.1"/>
    <property type="molecule type" value="Genomic_DNA"/>
</dbReference>
<comment type="subcellular location">
    <subcellularLocation>
        <location evidence="1">Mitochondrion outer membrane</location>
        <topology evidence="1">Multi-pass membrane protein</topology>
    </subcellularLocation>
</comment>
<evidence type="ECO:0000313" key="7">
    <source>
        <dbReference type="EMBL" id="KAA8493510.1"/>
    </source>
</evidence>
<sequence length="491" mass="52854">MDDDEKKPGMDSAISERDLLESKLLLGGIEVRGCARTRPAFVRRVLEQCLCAAHQQVAAAATARDASKGGAILADDAGFGDGKSFERGTLESTLLGLSEALEVLEATQAFKGVDIFLDRSSAAAFSADHEIVDATITISERDSLFQVQSQVESSTKLDEAMMSASASARNLFGNAESLSVKMGFGTKNVKKKATTSFDVVLTKPCIYHVENTATFRAFSRMLNLEDRSSYSMKVRGMELELASRFGTTTLGAEVRDMHALSEGASLSIREDAGISIKSSIRHAWTKDARDDPVFPTEGHLLAAELELAGLGMGDVSHLRTDVGAQYHVSVGPIPDTTLSGVGKAGVVVPLSPLGKTKVHDRFFLGGPQSFRGFRTKGVGPHDGKDALGGDMYYTLMAMLSIPVPQENVLRRWIDSKLHLFVTMGDIITYEQGGDRLRGRTSPFSSTRISAGVGLVAALPFGRFELNVCHVFRRAEADRIKSGIQVGLSQSI</sequence>
<keyword evidence="8" id="KW-1185">Reference proteome</keyword>
<dbReference type="Gene3D" id="2.40.160.50">
    <property type="entry name" value="membrane protein fhac: a member of the omp85/tpsb transporter family"/>
    <property type="match status" value="1"/>
</dbReference>
<comment type="similarity">
    <text evidence="2">Belongs to the SAM50/omp85 family.</text>
</comment>
<dbReference type="PANTHER" id="PTHR12815:SF18">
    <property type="entry name" value="SORTING AND ASSEMBLY MACHINERY COMPONENT 50 HOMOLOG"/>
    <property type="match status" value="1"/>
</dbReference>